<feature type="region of interest" description="Disordered" evidence="1">
    <location>
        <begin position="1"/>
        <end position="121"/>
    </location>
</feature>
<dbReference type="AlphaFoldDB" id="A0AAV3UCY5"/>
<dbReference type="GeneID" id="68611492"/>
<accession>A0AAV3UCY5</accession>
<evidence type="ECO:0000313" key="3">
    <source>
        <dbReference type="Proteomes" id="UP001501729"/>
    </source>
</evidence>
<dbReference type="Pfam" id="PF24332">
    <property type="entry name" value="DUF7500"/>
    <property type="match status" value="1"/>
</dbReference>
<gene>
    <name evidence="2" type="ORF">GCM10025751_09370</name>
</gene>
<dbReference type="InterPro" id="IPR055923">
    <property type="entry name" value="DUF7500"/>
</dbReference>
<dbReference type="EMBL" id="BAABKX010000001">
    <property type="protein sequence ID" value="GAA5043908.1"/>
    <property type="molecule type" value="Genomic_DNA"/>
</dbReference>
<feature type="compositionally biased region" description="Polar residues" evidence="1">
    <location>
        <begin position="103"/>
        <end position="115"/>
    </location>
</feature>
<keyword evidence="3" id="KW-1185">Reference proteome</keyword>
<reference evidence="2 3" key="1">
    <citation type="journal article" date="2019" name="Int. J. Syst. Evol. Microbiol.">
        <title>The Global Catalogue of Microorganisms (GCM) 10K type strain sequencing project: providing services to taxonomists for standard genome sequencing and annotation.</title>
        <authorList>
            <consortium name="The Broad Institute Genomics Platform"/>
            <consortium name="The Broad Institute Genome Sequencing Center for Infectious Disease"/>
            <person name="Wu L."/>
            <person name="Ma J."/>
        </authorList>
    </citation>
    <scope>NUCLEOTIDE SEQUENCE [LARGE SCALE GENOMIC DNA]</scope>
    <source>
        <strain evidence="2 3">JCM 17504</strain>
    </source>
</reference>
<dbReference type="RefSeq" id="WP_227775721.1">
    <property type="nucleotide sequence ID" value="NZ_BAABKX010000001.1"/>
</dbReference>
<proteinExistence type="predicted"/>
<name>A0AAV3UCY5_9EURY</name>
<organism evidence="2 3">
    <name type="scientific">Haladaptatus pallidirubidus</name>
    <dbReference type="NCBI Taxonomy" id="1008152"/>
    <lineage>
        <taxon>Archaea</taxon>
        <taxon>Methanobacteriati</taxon>
        <taxon>Methanobacteriota</taxon>
        <taxon>Stenosarchaea group</taxon>
        <taxon>Halobacteria</taxon>
        <taxon>Halobacteriales</taxon>
        <taxon>Haladaptataceae</taxon>
        <taxon>Haladaptatus</taxon>
    </lineage>
</organism>
<feature type="compositionally biased region" description="Low complexity" evidence="1">
    <location>
        <begin position="55"/>
        <end position="77"/>
    </location>
</feature>
<protein>
    <submittedName>
        <fullName evidence="2">Uncharacterized protein</fullName>
    </submittedName>
</protein>
<evidence type="ECO:0000256" key="1">
    <source>
        <dbReference type="SAM" id="MobiDB-lite"/>
    </source>
</evidence>
<feature type="compositionally biased region" description="Basic and acidic residues" evidence="1">
    <location>
        <begin position="1"/>
        <end position="12"/>
    </location>
</feature>
<comment type="caution">
    <text evidence="2">The sequence shown here is derived from an EMBL/GenBank/DDBJ whole genome shotgun (WGS) entry which is preliminary data.</text>
</comment>
<dbReference type="Proteomes" id="UP001501729">
    <property type="component" value="Unassembled WGS sequence"/>
</dbReference>
<evidence type="ECO:0000313" key="2">
    <source>
        <dbReference type="EMBL" id="GAA5043908.1"/>
    </source>
</evidence>
<sequence>MGPARNESETETGKVLSAEELDIENSENVVELDEGRYVIGAEGQPSVTSVPDETGSASASASDSASSPPMQSSDSGAPTASTPGSAPEAESPPQGLSVEAAETGSQPPQTQQEPNIDSRDVRRWLEEDLDDVDSRYGFHISAKSEGAIGHQQLFSDDVGTVFDGQLMWYAQQVDRSTAVEDVLGILLMESNVRVRYSPRCFHGVLETHGLAPDDSIADLFKAIRDANGVVFPPETDE</sequence>